<dbReference type="AlphaFoldDB" id="A0A3D9ARU2"/>
<sequence>MKIKLTICLLAFLNFYDAQENITYQKPSAEILKLADYQRPPSVLMNSKKDWVVFTYRPTYKTLEDLNQQEMKLGGLRINPITNISSTATYFDNLKIRKISDKNEMQVKNMPASAKITNISFSPDEKKLAFTNTTAKGVELWIIDMETASAKKLTQDNLNANLGTPYTWHNDSQNILIKTLLPGRSVLIDAGKDLPTGPIVSTADGKVSQNRTYQDLLKNPQDEKNFEVLTASEMYNVDLNGALKKVMDQDMYAGVSFSPDGNYLLTTVIKKPFSYIVPLSRFPMTTTVYDTKGNVVKVVNEVPLNEIMPKGFSSVRTGKRNMTWRNDAPATLVFAEALDNGDQSKTADYRDEIFTWEAPFTGTPKSFFKTKQRFDGVDWTNDHYAIVSEDWYDTRNTKSFLIDLNNGESKVIDDRNSQDVYSDPGSFNTVKNQYGRSVVDMKGGKAYLIGAGFTKDGQHPFIDEMDVKSLKKKRLYTSNLKNAKEAIVDILNPSKGEILTTQQSSSQYPNYFKKNIKSNKTEAVTHFANPFESIRDVYKEVITYKRNDGVTLTGTLYLPADYDRKAKKQKLPLLIWAYPREYKDKDTAGQSTQNDNDFTFPTYGSFVYWTAKGYAVLDNAAFPIVGEGKTEPNDTFIPQLVANAAAAIDAVDHLGYIDRKKVAVGGHSYGAFMTANLLTHSDLFACGIARSGAYNRTLTPFGFQTEQRNYWDVPEIYNTMSPFMHADKMKTPLLLIHGDADNNPGTFTLQTERYFQALKNLGAPVKMVLLPKEAHGYQAKENILHLLWEQDQFLEKCLKK</sequence>
<evidence type="ECO:0000313" key="4">
    <source>
        <dbReference type="Proteomes" id="UP000256257"/>
    </source>
</evidence>
<comment type="caution">
    <text evidence="3">The sequence shown here is derived from an EMBL/GenBank/DDBJ whole genome shotgun (WGS) entry which is preliminary data.</text>
</comment>
<dbReference type="InterPro" id="IPR001375">
    <property type="entry name" value="Peptidase_S9_cat"/>
</dbReference>
<dbReference type="SUPFAM" id="SSF82171">
    <property type="entry name" value="DPP6 N-terminal domain-like"/>
    <property type="match status" value="1"/>
</dbReference>
<dbReference type="EMBL" id="QNVV01000021">
    <property type="protein sequence ID" value="REC44048.1"/>
    <property type="molecule type" value="Genomic_DNA"/>
</dbReference>
<dbReference type="GO" id="GO:0004252">
    <property type="term" value="F:serine-type endopeptidase activity"/>
    <property type="evidence" value="ECO:0007669"/>
    <property type="project" value="TreeGrafter"/>
</dbReference>
<dbReference type="PANTHER" id="PTHR42776:SF28">
    <property type="entry name" value="GLUTAMYL ENDOPEPTIDASE, CHLOROPLASTIC-RELATED"/>
    <property type="match status" value="1"/>
</dbReference>
<evidence type="ECO:0000256" key="1">
    <source>
        <dbReference type="ARBA" id="ARBA00022801"/>
    </source>
</evidence>
<evidence type="ECO:0000313" key="3">
    <source>
        <dbReference type="EMBL" id="REC44048.1"/>
    </source>
</evidence>
<dbReference type="RefSeq" id="WP_115929722.1">
    <property type="nucleotide sequence ID" value="NZ_QNVV01000021.1"/>
</dbReference>
<dbReference type="InterPro" id="IPR029058">
    <property type="entry name" value="AB_hydrolase_fold"/>
</dbReference>
<evidence type="ECO:0000259" key="2">
    <source>
        <dbReference type="Pfam" id="PF00326"/>
    </source>
</evidence>
<proteinExistence type="predicted"/>
<keyword evidence="1" id="KW-0378">Hydrolase</keyword>
<protein>
    <submittedName>
        <fullName evidence="3">S9 family peptidase</fullName>
    </submittedName>
</protein>
<accession>A0A3D9ARU2</accession>
<keyword evidence="4" id="KW-1185">Reference proteome</keyword>
<gene>
    <name evidence="3" type="ORF">DRF67_18160</name>
</gene>
<dbReference type="Pfam" id="PF00326">
    <property type="entry name" value="Peptidase_S9"/>
    <property type="match status" value="1"/>
</dbReference>
<dbReference type="GO" id="GO:0006508">
    <property type="term" value="P:proteolysis"/>
    <property type="evidence" value="ECO:0007669"/>
    <property type="project" value="InterPro"/>
</dbReference>
<dbReference type="OrthoDB" id="6388416at2"/>
<dbReference type="Gene3D" id="2.120.10.30">
    <property type="entry name" value="TolB, C-terminal domain"/>
    <property type="match status" value="1"/>
</dbReference>
<feature type="domain" description="Peptidase S9 prolyl oligopeptidase catalytic" evidence="2">
    <location>
        <begin position="645"/>
        <end position="800"/>
    </location>
</feature>
<name>A0A3D9ARU2_9FLAO</name>
<dbReference type="PANTHER" id="PTHR42776">
    <property type="entry name" value="SERINE PEPTIDASE S9 FAMILY MEMBER"/>
    <property type="match status" value="1"/>
</dbReference>
<dbReference type="SUPFAM" id="SSF53474">
    <property type="entry name" value="alpha/beta-Hydrolases"/>
    <property type="match status" value="1"/>
</dbReference>
<dbReference type="Proteomes" id="UP000256257">
    <property type="component" value="Unassembled WGS sequence"/>
</dbReference>
<reference evidence="3 4" key="1">
    <citation type="submission" date="2018-06" db="EMBL/GenBank/DDBJ databases">
        <title>Novel Chryseobacterium species.</title>
        <authorList>
            <person name="Newman J."/>
            <person name="Hugo C."/>
            <person name="Oosthuizen L."/>
            <person name="Charimba G."/>
        </authorList>
    </citation>
    <scope>NUCLEOTIDE SEQUENCE [LARGE SCALE GENOMIC DNA]</scope>
    <source>
        <strain evidence="3 4">7_F195</strain>
    </source>
</reference>
<dbReference type="InterPro" id="IPR011042">
    <property type="entry name" value="6-blade_b-propeller_TolB-like"/>
</dbReference>
<dbReference type="Gene3D" id="3.40.50.1820">
    <property type="entry name" value="alpha/beta hydrolase"/>
    <property type="match status" value="1"/>
</dbReference>
<organism evidence="3 4">
    <name type="scientific">Chryseobacterium pennipullorum</name>
    <dbReference type="NCBI Taxonomy" id="2258963"/>
    <lineage>
        <taxon>Bacteria</taxon>
        <taxon>Pseudomonadati</taxon>
        <taxon>Bacteroidota</taxon>
        <taxon>Flavobacteriia</taxon>
        <taxon>Flavobacteriales</taxon>
        <taxon>Weeksellaceae</taxon>
        <taxon>Chryseobacterium group</taxon>
        <taxon>Chryseobacterium</taxon>
    </lineage>
</organism>